<dbReference type="Proteomes" id="UP001519344">
    <property type="component" value="Unassembled WGS sequence"/>
</dbReference>
<gene>
    <name evidence="1" type="ORF">J2Z65_000002</name>
</gene>
<comment type="caution">
    <text evidence="1">The sequence shown here is derived from an EMBL/GenBank/DDBJ whole genome shotgun (WGS) entry which is preliminary data.</text>
</comment>
<organism evidence="1 2">
    <name type="scientific">Paenibacillus aceris</name>
    <dbReference type="NCBI Taxonomy" id="869555"/>
    <lineage>
        <taxon>Bacteria</taxon>
        <taxon>Bacillati</taxon>
        <taxon>Bacillota</taxon>
        <taxon>Bacilli</taxon>
        <taxon>Bacillales</taxon>
        <taxon>Paenibacillaceae</taxon>
        <taxon>Paenibacillus</taxon>
    </lineage>
</organism>
<accession>A0ABS4HQC8</accession>
<dbReference type="EMBL" id="JAGGKV010000001">
    <property type="protein sequence ID" value="MBP1960808.1"/>
    <property type="molecule type" value="Genomic_DNA"/>
</dbReference>
<evidence type="ECO:0000313" key="2">
    <source>
        <dbReference type="Proteomes" id="UP001519344"/>
    </source>
</evidence>
<proteinExistence type="predicted"/>
<reference evidence="1 2" key="1">
    <citation type="submission" date="2021-03" db="EMBL/GenBank/DDBJ databases">
        <title>Genomic Encyclopedia of Type Strains, Phase IV (KMG-IV): sequencing the most valuable type-strain genomes for metagenomic binning, comparative biology and taxonomic classification.</title>
        <authorList>
            <person name="Goeker M."/>
        </authorList>
    </citation>
    <scope>NUCLEOTIDE SEQUENCE [LARGE SCALE GENOMIC DNA]</scope>
    <source>
        <strain evidence="1 2">DSM 24950</strain>
    </source>
</reference>
<dbReference type="RefSeq" id="WP_167056861.1">
    <property type="nucleotide sequence ID" value="NZ_JAAOZR010000013.1"/>
</dbReference>
<keyword evidence="2" id="KW-1185">Reference proteome</keyword>
<protein>
    <submittedName>
        <fullName evidence="1">Uncharacterized protein</fullName>
    </submittedName>
</protein>
<sequence>MEKEDWLESLDKDNREKADNLIIAFEKLGHPNPLYGTFMEMTDKNSAELARFRFLYGLKRSLNSDFDDPEKYVNDLIKHGYPDTKEVIKKMVDADISVNEIISVVKSFFWDGMYWTVQQIGDPDFDNLDRDKNIRFPKWSLQEVDEKGKLTGRGVYNLNDDMSWVKK</sequence>
<name>A0ABS4HQC8_9BACL</name>
<evidence type="ECO:0000313" key="1">
    <source>
        <dbReference type="EMBL" id="MBP1960808.1"/>
    </source>
</evidence>